<accession>A0A9D1SNE3</accession>
<sequence length="206" mass="23936">MAKSIPVLVTNSTILVKDGETDNFKEFYIPALHEQPNIPFYHQFANEIQKNQNMFCNFIKSLYGKRISKYVIALIVPDDTSRLESIFLNEFFLHSGVGKAVAHATMGQALSKDEQYISLSRTMRNIVLQYIQGDKIQAQKFYDIHNYDPQTIRLDAQRIHIDVEYKETPVYINNFTLDMDEFFDMGTVITPQRLLEIISELMVEKI</sequence>
<name>A0A9D1SNE3_9FIRM</name>
<dbReference type="Proteomes" id="UP000824125">
    <property type="component" value="Unassembled WGS sequence"/>
</dbReference>
<organism evidence="1 2">
    <name type="scientific">Candidatus Scybalenecus merdavium</name>
    <dbReference type="NCBI Taxonomy" id="2840939"/>
    <lineage>
        <taxon>Bacteria</taxon>
        <taxon>Bacillati</taxon>
        <taxon>Bacillota</taxon>
        <taxon>Clostridia</taxon>
        <taxon>Eubacteriales</taxon>
        <taxon>Oscillospiraceae</taxon>
        <taxon>Oscillospiraceae incertae sedis</taxon>
        <taxon>Candidatus Scybalenecus</taxon>
    </lineage>
</organism>
<evidence type="ECO:0000313" key="1">
    <source>
        <dbReference type="EMBL" id="HIU68466.1"/>
    </source>
</evidence>
<reference evidence="1" key="2">
    <citation type="journal article" date="2021" name="PeerJ">
        <title>Extensive microbial diversity within the chicken gut microbiome revealed by metagenomics and culture.</title>
        <authorList>
            <person name="Gilroy R."/>
            <person name="Ravi A."/>
            <person name="Getino M."/>
            <person name="Pursley I."/>
            <person name="Horton D.L."/>
            <person name="Alikhan N.F."/>
            <person name="Baker D."/>
            <person name="Gharbi K."/>
            <person name="Hall N."/>
            <person name="Watson M."/>
            <person name="Adriaenssens E.M."/>
            <person name="Foster-Nyarko E."/>
            <person name="Jarju S."/>
            <person name="Secka A."/>
            <person name="Antonio M."/>
            <person name="Oren A."/>
            <person name="Chaudhuri R.R."/>
            <person name="La Ragione R."/>
            <person name="Hildebrand F."/>
            <person name="Pallen M.J."/>
        </authorList>
    </citation>
    <scope>NUCLEOTIDE SEQUENCE</scope>
    <source>
        <strain evidence="1">CHK176-6737</strain>
    </source>
</reference>
<dbReference type="AlphaFoldDB" id="A0A9D1SNE3"/>
<evidence type="ECO:0000313" key="2">
    <source>
        <dbReference type="Proteomes" id="UP000824125"/>
    </source>
</evidence>
<proteinExistence type="predicted"/>
<comment type="caution">
    <text evidence="1">The sequence shown here is derived from an EMBL/GenBank/DDBJ whole genome shotgun (WGS) entry which is preliminary data.</text>
</comment>
<gene>
    <name evidence="1" type="ORF">IAD23_00730</name>
</gene>
<dbReference type="EMBL" id="DVNM01000004">
    <property type="protein sequence ID" value="HIU68466.1"/>
    <property type="molecule type" value="Genomic_DNA"/>
</dbReference>
<reference evidence="1" key="1">
    <citation type="submission" date="2020-10" db="EMBL/GenBank/DDBJ databases">
        <authorList>
            <person name="Gilroy R."/>
        </authorList>
    </citation>
    <scope>NUCLEOTIDE SEQUENCE</scope>
    <source>
        <strain evidence="1">CHK176-6737</strain>
    </source>
</reference>
<protein>
    <submittedName>
        <fullName evidence="1">Uncharacterized protein</fullName>
    </submittedName>
</protein>